<reference evidence="2" key="1">
    <citation type="journal article" date="2021" name="PeerJ">
        <title>Extensive microbial diversity within the chicken gut microbiome revealed by metagenomics and culture.</title>
        <authorList>
            <person name="Gilroy R."/>
            <person name="Ravi A."/>
            <person name="Getino M."/>
            <person name="Pursley I."/>
            <person name="Horton D.L."/>
            <person name="Alikhan N.F."/>
            <person name="Baker D."/>
            <person name="Gharbi K."/>
            <person name="Hall N."/>
            <person name="Watson M."/>
            <person name="Adriaenssens E.M."/>
            <person name="Foster-Nyarko E."/>
            <person name="Jarju S."/>
            <person name="Secka A."/>
            <person name="Antonio M."/>
            <person name="Oren A."/>
            <person name="Chaudhuri R.R."/>
            <person name="La Ragione R."/>
            <person name="Hildebrand F."/>
            <person name="Pallen M.J."/>
        </authorList>
    </citation>
    <scope>NUCLEOTIDE SEQUENCE</scope>
    <source>
        <strain evidence="2">CHK171-7178</strain>
    </source>
</reference>
<reference evidence="2" key="2">
    <citation type="submission" date="2021-09" db="EMBL/GenBank/DDBJ databases">
        <authorList>
            <person name="Gilroy R."/>
        </authorList>
    </citation>
    <scope>NUCLEOTIDE SEQUENCE</scope>
    <source>
        <strain evidence="2">CHK171-7178</strain>
    </source>
</reference>
<dbReference type="EMBL" id="DYWT01000154">
    <property type="protein sequence ID" value="HJF31950.1"/>
    <property type="molecule type" value="Genomic_DNA"/>
</dbReference>
<dbReference type="CDD" id="cd10950">
    <property type="entry name" value="CE4_BsYlxY_like"/>
    <property type="match status" value="1"/>
</dbReference>
<feature type="domain" description="NodB homology" evidence="1">
    <location>
        <begin position="129"/>
        <end position="305"/>
    </location>
</feature>
<dbReference type="PANTHER" id="PTHR10587">
    <property type="entry name" value="GLYCOSYL TRANSFERASE-RELATED"/>
    <property type="match status" value="1"/>
</dbReference>
<dbReference type="PANTHER" id="PTHR10587:SF80">
    <property type="entry name" value="CHITOOLIGOSACCHARIDE DEACETYLASE"/>
    <property type="match status" value="1"/>
</dbReference>
<evidence type="ECO:0000259" key="1">
    <source>
        <dbReference type="PROSITE" id="PS51677"/>
    </source>
</evidence>
<gene>
    <name evidence="2" type="ORF">K8V56_09265</name>
</gene>
<dbReference type="GO" id="GO:0016810">
    <property type="term" value="F:hydrolase activity, acting on carbon-nitrogen (but not peptide) bonds"/>
    <property type="evidence" value="ECO:0007669"/>
    <property type="project" value="InterPro"/>
</dbReference>
<dbReference type="InterPro" id="IPR002509">
    <property type="entry name" value="NODB_dom"/>
</dbReference>
<name>A0A921FYE2_SPOPS</name>
<protein>
    <submittedName>
        <fullName evidence="2">Polysaccharide deacetylase family protein</fullName>
    </submittedName>
</protein>
<dbReference type="InterPro" id="IPR011330">
    <property type="entry name" value="Glyco_hydro/deAcase_b/a-brl"/>
</dbReference>
<evidence type="ECO:0000313" key="3">
    <source>
        <dbReference type="Proteomes" id="UP000698173"/>
    </source>
</evidence>
<proteinExistence type="predicted"/>
<dbReference type="Proteomes" id="UP000698173">
    <property type="component" value="Unassembled WGS sequence"/>
</dbReference>
<dbReference type="GO" id="GO:0005975">
    <property type="term" value="P:carbohydrate metabolic process"/>
    <property type="evidence" value="ECO:0007669"/>
    <property type="project" value="InterPro"/>
</dbReference>
<dbReference type="SUPFAM" id="SSF88713">
    <property type="entry name" value="Glycoside hydrolase/deacetylase"/>
    <property type="match status" value="1"/>
</dbReference>
<dbReference type="GO" id="GO:0016020">
    <property type="term" value="C:membrane"/>
    <property type="evidence" value="ECO:0007669"/>
    <property type="project" value="TreeGrafter"/>
</dbReference>
<organism evidence="2 3">
    <name type="scientific">Sporosarcina psychrophila</name>
    <name type="common">Bacillus psychrophilus</name>
    <dbReference type="NCBI Taxonomy" id="1476"/>
    <lineage>
        <taxon>Bacteria</taxon>
        <taxon>Bacillati</taxon>
        <taxon>Bacillota</taxon>
        <taxon>Bacilli</taxon>
        <taxon>Bacillales</taxon>
        <taxon>Caryophanaceae</taxon>
        <taxon>Sporosarcina</taxon>
    </lineage>
</organism>
<dbReference type="AlphaFoldDB" id="A0A921FYE2"/>
<evidence type="ECO:0000313" key="2">
    <source>
        <dbReference type="EMBL" id="HJF31950.1"/>
    </source>
</evidence>
<dbReference type="PROSITE" id="PS51677">
    <property type="entry name" value="NODB"/>
    <property type="match status" value="1"/>
</dbReference>
<dbReference type="Gene3D" id="3.20.20.370">
    <property type="entry name" value="Glycoside hydrolase/deacetylase"/>
    <property type="match status" value="1"/>
</dbReference>
<sequence>MKNTFLILFVLLSGSVLFFLGNSKSLPIPSDLITTMAIPTTVENEDLLSKIQSYALANDIKPIDATVDKIWKAIPGYNGLVIDSKASYQSMLAGNDFDVKKLVYKEISPQVHLEDLPPSPIYKGNPEKLMVALLINVAWGDEYIPDILATLNDSNVKATFFFDGSWVKKNPDLTSMINLEGHEIGNHAYSHPDLKQRSREETIVELTKTNDVIEETLGMKPKWFAPPSGSFNQETILVANELGMKTILWTVDTVDWKKPATTEMVNRVLTGVGNGSMVLMHPTKPTSEGLKSMIDGMKDKGYQLGTVSDLMSEKRIDAFE</sequence>
<accession>A0A921FYE2</accession>
<dbReference type="Pfam" id="PF01522">
    <property type="entry name" value="Polysacc_deac_1"/>
    <property type="match status" value="1"/>
</dbReference>
<comment type="caution">
    <text evidence="2">The sequence shown here is derived from an EMBL/GenBank/DDBJ whole genome shotgun (WGS) entry which is preliminary data.</text>
</comment>
<dbReference type="InterPro" id="IPR050248">
    <property type="entry name" value="Polysacc_deacetylase_ArnD"/>
</dbReference>